<comment type="caution">
    <text evidence="4">The sequence shown here is derived from an EMBL/GenBank/DDBJ whole genome shotgun (WGS) entry which is preliminary data.</text>
</comment>
<feature type="region of interest" description="Disordered" evidence="1">
    <location>
        <begin position="39"/>
        <end position="76"/>
    </location>
</feature>
<evidence type="ECO:0000259" key="2">
    <source>
        <dbReference type="Pfam" id="PF00188"/>
    </source>
</evidence>
<dbReference type="EMBL" id="AVPE01000003">
    <property type="protein sequence ID" value="KGX93290.1"/>
    <property type="molecule type" value="Genomic_DNA"/>
</dbReference>
<dbReference type="SUPFAM" id="SSF55797">
    <property type="entry name" value="PR-1-like"/>
    <property type="match status" value="1"/>
</dbReference>
<evidence type="ECO:0000259" key="3">
    <source>
        <dbReference type="Pfam" id="PF14504"/>
    </source>
</evidence>
<name>A0A0A5GQ38_9BACI</name>
<dbReference type="InterPro" id="IPR035940">
    <property type="entry name" value="CAP_sf"/>
</dbReference>
<dbReference type="AlphaFoldDB" id="A0A0A5GQ38"/>
<reference evidence="4 5" key="1">
    <citation type="submission" date="2013-08" db="EMBL/GenBank/DDBJ databases">
        <authorList>
            <person name="Huang J."/>
            <person name="Wang G."/>
        </authorList>
    </citation>
    <scope>NUCLEOTIDE SEQUENCE [LARGE SCALE GENOMIC DNA]</scope>
    <source>
        <strain evidence="4 5">JSM 076056</strain>
    </source>
</reference>
<feature type="domain" description="CAP-associated" evidence="3">
    <location>
        <begin position="80"/>
        <end position="219"/>
    </location>
</feature>
<dbReference type="Gene3D" id="3.40.33.10">
    <property type="entry name" value="CAP"/>
    <property type="match status" value="1"/>
</dbReference>
<accession>A0A0A5GQ38</accession>
<dbReference type="STRING" id="1385510.GCA_000425205_01200"/>
<dbReference type="PANTHER" id="PTHR31157">
    <property type="entry name" value="SCP DOMAIN-CONTAINING PROTEIN"/>
    <property type="match status" value="1"/>
</dbReference>
<dbReference type="InterPro" id="IPR014044">
    <property type="entry name" value="CAP_dom"/>
</dbReference>
<evidence type="ECO:0000313" key="5">
    <source>
        <dbReference type="Proteomes" id="UP000030528"/>
    </source>
</evidence>
<evidence type="ECO:0000313" key="4">
    <source>
        <dbReference type="EMBL" id="KGX93290.1"/>
    </source>
</evidence>
<dbReference type="Pfam" id="PF14504">
    <property type="entry name" value="CAP_assoc_N"/>
    <property type="match status" value="1"/>
</dbReference>
<dbReference type="Pfam" id="PF00188">
    <property type="entry name" value="CAP"/>
    <property type="match status" value="1"/>
</dbReference>
<dbReference type="OrthoDB" id="9783944at2"/>
<dbReference type="eggNOG" id="COG2340">
    <property type="taxonomic scope" value="Bacteria"/>
</dbReference>
<dbReference type="CDD" id="cd05379">
    <property type="entry name" value="CAP_bacterial"/>
    <property type="match status" value="1"/>
</dbReference>
<feature type="compositionally biased region" description="Polar residues" evidence="1">
    <location>
        <begin position="67"/>
        <end position="76"/>
    </location>
</feature>
<keyword evidence="5" id="KW-1185">Reference proteome</keyword>
<sequence length="365" mass="41571">MKWVRLLLVIWIIILLAFIANEQWNLTDEVKEMSLQVMEDEADPKVEEPTESKVEEPESSNPVVETAPSSTSENSLVSYMGKSVEDMKSVVGEPARVDPTPYGYDWWVYDEEGSYLQVGVQDGKVVSLYTLESRNLIQDLSVGRDYDDLKNSLSFKEEVVVETGGGTYRFQLKEEELKARPLLSISDDVYAQLYFDTYTNELSSIRLLNAETLVKHQPYELYYRGELPQLPSTVPSEWEGIETGVEAQIFDISNAMRTRFGLAELEWFEPVSRVAYGHSKDMALDNYFSHVSPEGDGLQERLKRGEVYYVTAGENIAAQYPDSIAVVEGWLNSEGHRKAMLNDGYTHLGVGVYQYHYTQNFLEKP</sequence>
<dbReference type="Proteomes" id="UP000030528">
    <property type="component" value="Unassembled WGS sequence"/>
</dbReference>
<evidence type="ECO:0000256" key="1">
    <source>
        <dbReference type="SAM" id="MobiDB-lite"/>
    </source>
</evidence>
<protein>
    <submittedName>
        <fullName evidence="4">Uncharacterized protein</fullName>
    </submittedName>
</protein>
<feature type="compositionally biased region" description="Basic and acidic residues" evidence="1">
    <location>
        <begin position="43"/>
        <end position="56"/>
    </location>
</feature>
<gene>
    <name evidence="4" type="ORF">N781_12855</name>
</gene>
<dbReference type="RefSeq" id="WP_026799652.1">
    <property type="nucleotide sequence ID" value="NZ_AULI01000005.1"/>
</dbReference>
<dbReference type="InterPro" id="IPR029410">
    <property type="entry name" value="CAP_assoc"/>
</dbReference>
<organism evidence="4 5">
    <name type="scientific">Pontibacillus halophilus JSM 076056 = DSM 19796</name>
    <dbReference type="NCBI Taxonomy" id="1385510"/>
    <lineage>
        <taxon>Bacteria</taxon>
        <taxon>Bacillati</taxon>
        <taxon>Bacillota</taxon>
        <taxon>Bacilli</taxon>
        <taxon>Bacillales</taxon>
        <taxon>Bacillaceae</taxon>
        <taxon>Pontibacillus</taxon>
    </lineage>
</organism>
<proteinExistence type="predicted"/>
<feature type="domain" description="SCP" evidence="2">
    <location>
        <begin position="254"/>
        <end position="360"/>
    </location>
</feature>
<dbReference type="PANTHER" id="PTHR31157:SF26">
    <property type="entry name" value="SCP-LIKE EXTRACELLULAR PROTEIN"/>
    <property type="match status" value="1"/>
</dbReference>